<proteinExistence type="predicted"/>
<sequence>MVSASPIHIYSIS</sequence>
<protein>
    <submittedName>
        <fullName evidence="1">Uncharacterized protein</fullName>
    </submittedName>
</protein>
<accession>A0A0A9AL73</accession>
<reference evidence="1" key="1">
    <citation type="submission" date="2014-09" db="EMBL/GenBank/DDBJ databases">
        <authorList>
            <person name="Magalhaes I.L.F."/>
            <person name="Oliveira U."/>
            <person name="Santos F.R."/>
            <person name="Vidigal T.H.D.A."/>
            <person name="Brescovit A.D."/>
            <person name="Santos A.J."/>
        </authorList>
    </citation>
    <scope>NUCLEOTIDE SEQUENCE</scope>
    <source>
        <tissue evidence="1">Shoot tissue taken approximately 20 cm above the soil surface</tissue>
    </source>
</reference>
<organism evidence="1">
    <name type="scientific">Arundo donax</name>
    <name type="common">Giant reed</name>
    <name type="synonym">Donax arundinaceus</name>
    <dbReference type="NCBI Taxonomy" id="35708"/>
    <lineage>
        <taxon>Eukaryota</taxon>
        <taxon>Viridiplantae</taxon>
        <taxon>Streptophyta</taxon>
        <taxon>Embryophyta</taxon>
        <taxon>Tracheophyta</taxon>
        <taxon>Spermatophyta</taxon>
        <taxon>Magnoliopsida</taxon>
        <taxon>Liliopsida</taxon>
        <taxon>Poales</taxon>
        <taxon>Poaceae</taxon>
        <taxon>PACMAD clade</taxon>
        <taxon>Arundinoideae</taxon>
        <taxon>Arundineae</taxon>
        <taxon>Arundo</taxon>
    </lineage>
</organism>
<name>A0A0A9AL73_ARUDO</name>
<dbReference type="EMBL" id="GBRH01245979">
    <property type="protein sequence ID" value="JAD51916.1"/>
    <property type="molecule type" value="Transcribed_RNA"/>
</dbReference>
<reference evidence="1" key="2">
    <citation type="journal article" date="2015" name="Data Brief">
        <title>Shoot transcriptome of the giant reed, Arundo donax.</title>
        <authorList>
            <person name="Barrero R.A."/>
            <person name="Guerrero F.D."/>
            <person name="Moolhuijzen P."/>
            <person name="Goolsby J.A."/>
            <person name="Tidwell J."/>
            <person name="Bellgard S.E."/>
            <person name="Bellgard M.I."/>
        </authorList>
    </citation>
    <scope>NUCLEOTIDE SEQUENCE</scope>
    <source>
        <tissue evidence="1">Shoot tissue taken approximately 20 cm above the soil surface</tissue>
    </source>
</reference>
<evidence type="ECO:0000313" key="1">
    <source>
        <dbReference type="EMBL" id="JAD51916.1"/>
    </source>
</evidence>